<protein>
    <recommendedName>
        <fullName evidence="2">PLAT domain-containing protein</fullName>
    </recommendedName>
</protein>
<organism evidence="3 4">
    <name type="scientific">Pygocentrus nattereri</name>
    <name type="common">Red-bellied piranha</name>
    <dbReference type="NCBI Taxonomy" id="42514"/>
    <lineage>
        <taxon>Eukaryota</taxon>
        <taxon>Metazoa</taxon>
        <taxon>Chordata</taxon>
        <taxon>Craniata</taxon>
        <taxon>Vertebrata</taxon>
        <taxon>Euteleostomi</taxon>
        <taxon>Actinopterygii</taxon>
        <taxon>Neopterygii</taxon>
        <taxon>Teleostei</taxon>
        <taxon>Ostariophysi</taxon>
        <taxon>Characiformes</taxon>
        <taxon>Characoidei</taxon>
        <taxon>Pygocentrus</taxon>
    </lineage>
</organism>
<evidence type="ECO:0000313" key="4">
    <source>
        <dbReference type="Proteomes" id="UP001501920"/>
    </source>
</evidence>
<dbReference type="Ensembl" id="ENSPNAT00000061167.1">
    <property type="protein sequence ID" value="ENSPNAP00000048065.1"/>
    <property type="gene ID" value="ENSPNAG00000037285.1"/>
</dbReference>
<dbReference type="InterPro" id="IPR001024">
    <property type="entry name" value="PLAT/LH2_dom"/>
</dbReference>
<dbReference type="Proteomes" id="UP001501920">
    <property type="component" value="Chromosome 4"/>
</dbReference>
<keyword evidence="4" id="KW-1185">Reference proteome</keyword>
<name>A0AAR2J800_PYGNA</name>
<dbReference type="SMART" id="SM00308">
    <property type="entry name" value="LH2"/>
    <property type="match status" value="1"/>
</dbReference>
<dbReference type="InterPro" id="IPR036392">
    <property type="entry name" value="PLAT/LH2_dom_sf"/>
</dbReference>
<dbReference type="PROSITE" id="PS50095">
    <property type="entry name" value="PLAT"/>
    <property type="match status" value="1"/>
</dbReference>
<dbReference type="Pfam" id="PF01477">
    <property type="entry name" value="PLAT"/>
    <property type="match status" value="1"/>
</dbReference>
<proteinExistence type="predicted"/>
<sequence length="129" mass="14317">MSKYTVQVSTGDVLFAGTSNRIYIKLIGAICNSGPHHLHTVTGFWAGSVSSFIECKENIGQLLLVELEAKSPSFMPLIDDEWFCSKIIVTTPEGDRILFPCHRWMSCEKKLTLRDSVGVCGFTCPFPTL</sequence>
<dbReference type="AlphaFoldDB" id="A0AAR2J800"/>
<reference evidence="3" key="3">
    <citation type="submission" date="2025-09" db="UniProtKB">
        <authorList>
            <consortium name="Ensembl"/>
        </authorList>
    </citation>
    <scope>IDENTIFICATION</scope>
</reference>
<dbReference type="Gene3D" id="2.60.60.20">
    <property type="entry name" value="PLAT/LH2 domain"/>
    <property type="match status" value="1"/>
</dbReference>
<evidence type="ECO:0000259" key="2">
    <source>
        <dbReference type="PROSITE" id="PS50095"/>
    </source>
</evidence>
<dbReference type="PANTHER" id="PTHR45901:SF3">
    <property type="entry name" value="LIPOXYGENASE HOMOLOGY DOMAIN-CONTAINING PROTEIN 1"/>
    <property type="match status" value="1"/>
</dbReference>
<reference evidence="3" key="2">
    <citation type="submission" date="2025-08" db="UniProtKB">
        <authorList>
            <consortium name="Ensembl"/>
        </authorList>
    </citation>
    <scope>IDENTIFICATION</scope>
</reference>
<comment type="caution">
    <text evidence="1">Lacks conserved residue(s) required for the propagation of feature annotation.</text>
</comment>
<dbReference type="InterPro" id="IPR052970">
    <property type="entry name" value="Inner_ear_hair_cell_LOXHD"/>
</dbReference>
<reference evidence="3 4" key="1">
    <citation type="submission" date="2020-10" db="EMBL/GenBank/DDBJ databases">
        <title>Pygocentrus nattereri (red-bellied piranha) genome, fPygNat1, primary haplotype.</title>
        <authorList>
            <person name="Myers G."/>
            <person name="Meyer A."/>
            <person name="Karagic N."/>
            <person name="Pippel M."/>
            <person name="Winkler S."/>
            <person name="Tracey A."/>
            <person name="Wood J."/>
            <person name="Formenti G."/>
            <person name="Howe K."/>
            <person name="Fedrigo O."/>
            <person name="Jarvis E.D."/>
        </authorList>
    </citation>
    <scope>NUCLEOTIDE SEQUENCE [LARGE SCALE GENOMIC DNA]</scope>
</reference>
<feature type="domain" description="PLAT" evidence="2">
    <location>
        <begin position="2"/>
        <end position="119"/>
    </location>
</feature>
<dbReference type="SUPFAM" id="SSF49723">
    <property type="entry name" value="Lipase/lipooxygenase domain (PLAT/LH2 domain)"/>
    <property type="match status" value="1"/>
</dbReference>
<evidence type="ECO:0000256" key="1">
    <source>
        <dbReference type="PROSITE-ProRule" id="PRU00152"/>
    </source>
</evidence>
<accession>A0AAR2J800</accession>
<dbReference type="PANTHER" id="PTHR45901">
    <property type="entry name" value="PROTEIN CBG12474"/>
    <property type="match status" value="1"/>
</dbReference>
<dbReference type="GeneTree" id="ENSGT00940000178012"/>
<evidence type="ECO:0000313" key="3">
    <source>
        <dbReference type="Ensembl" id="ENSPNAP00000048065.1"/>
    </source>
</evidence>